<comment type="similarity">
    <text evidence="1">Belongs to the NAD(P)H dehydrogenase (quinone) family.</text>
</comment>
<evidence type="ECO:0000313" key="5">
    <source>
        <dbReference type="Proteomes" id="UP000182762"/>
    </source>
</evidence>
<proteinExistence type="inferred from homology"/>
<evidence type="ECO:0000256" key="1">
    <source>
        <dbReference type="ARBA" id="ARBA00006252"/>
    </source>
</evidence>
<gene>
    <name evidence="4" type="ORF">SAMN02745910_03677</name>
</gene>
<protein>
    <submittedName>
        <fullName evidence="4">NADPH-quinone reductase (Modulator of drug activity B)</fullName>
    </submittedName>
</protein>
<reference evidence="4 5" key="1">
    <citation type="submission" date="2016-10" db="EMBL/GenBank/DDBJ databases">
        <authorList>
            <person name="Varghese N."/>
            <person name="Submissions S."/>
        </authorList>
    </citation>
    <scope>NUCLEOTIDE SEQUENCE [LARGE SCALE GENOMIC DNA]</scope>
    <source>
        <strain evidence="4 5">DSM 13796</strain>
    </source>
</reference>
<keyword evidence="5" id="KW-1185">Reference proteome</keyword>
<keyword evidence="2" id="KW-0560">Oxidoreductase</keyword>
<dbReference type="Pfam" id="PF02525">
    <property type="entry name" value="Flavodoxin_2"/>
    <property type="match status" value="1"/>
</dbReference>
<dbReference type="EMBL" id="FOXX01000010">
    <property type="protein sequence ID" value="SFQ80818.1"/>
    <property type="molecule type" value="Genomic_DNA"/>
</dbReference>
<dbReference type="InterPro" id="IPR051545">
    <property type="entry name" value="NAD(P)H_dehydrogenase_qn"/>
</dbReference>
<dbReference type="Proteomes" id="UP000182762">
    <property type="component" value="Unassembled WGS sequence"/>
</dbReference>
<dbReference type="PANTHER" id="PTHR10204">
    <property type="entry name" value="NAD P H OXIDOREDUCTASE-RELATED"/>
    <property type="match status" value="1"/>
</dbReference>
<organism evidence="4 5">
    <name type="scientific">Priestia endophytica DSM 13796</name>
    <dbReference type="NCBI Taxonomy" id="1121089"/>
    <lineage>
        <taxon>Bacteria</taxon>
        <taxon>Bacillati</taxon>
        <taxon>Bacillota</taxon>
        <taxon>Bacilli</taxon>
        <taxon>Bacillales</taxon>
        <taxon>Bacillaceae</taxon>
        <taxon>Priestia</taxon>
    </lineage>
</organism>
<evidence type="ECO:0000259" key="3">
    <source>
        <dbReference type="Pfam" id="PF02525"/>
    </source>
</evidence>
<evidence type="ECO:0000313" key="4">
    <source>
        <dbReference type="EMBL" id="SFQ80818.1"/>
    </source>
</evidence>
<accession>A0A1I6BIP6</accession>
<sequence>MKKVLIIQGNPNVDSFCSALAEHYEKGALSKGMHVKKLEIGKMTFDPNLRYGYRKRMELEEDLLKAQELILWANHLVFVYPTWWGTMPAVLKGFIDRTFLPGFSYQYRKSSPLWDKLLKNKTARLIVTMDTPKWYYHFVYKKAGHTLMKKGILEFCGVKPVRISTIGSLKFLSTGKKQAWLEKIARLGEKAI</sequence>
<evidence type="ECO:0000256" key="2">
    <source>
        <dbReference type="ARBA" id="ARBA00023002"/>
    </source>
</evidence>
<dbReference type="Gene3D" id="3.40.50.360">
    <property type="match status" value="1"/>
</dbReference>
<dbReference type="PANTHER" id="PTHR10204:SF34">
    <property type="entry name" value="NAD(P)H DEHYDROGENASE [QUINONE] 1 ISOFORM 1"/>
    <property type="match status" value="1"/>
</dbReference>
<dbReference type="InterPro" id="IPR003680">
    <property type="entry name" value="Flavodoxin_fold"/>
</dbReference>
<name>A0A1I6BIP6_9BACI</name>
<comment type="caution">
    <text evidence="4">The sequence shown here is derived from an EMBL/GenBank/DDBJ whole genome shotgun (WGS) entry which is preliminary data.</text>
</comment>
<feature type="domain" description="Flavodoxin-like fold" evidence="3">
    <location>
        <begin position="2"/>
        <end position="184"/>
    </location>
</feature>
<dbReference type="InterPro" id="IPR029039">
    <property type="entry name" value="Flavoprotein-like_sf"/>
</dbReference>
<dbReference type="SUPFAM" id="SSF52218">
    <property type="entry name" value="Flavoproteins"/>
    <property type="match status" value="1"/>
</dbReference>
<dbReference type="RefSeq" id="WP_061806005.1">
    <property type="nucleotide sequence ID" value="NZ_FOXX01000010.1"/>
</dbReference>
<dbReference type="GeneID" id="93712269"/>